<name>A0A453YZY4_ANOGA</name>
<protein>
    <submittedName>
        <fullName evidence="2">Uncharacterized protein</fullName>
    </submittedName>
</protein>
<dbReference type="Proteomes" id="UP000007062">
    <property type="component" value="Chromosome X"/>
</dbReference>
<reference evidence="2 3" key="2">
    <citation type="journal article" date="2004" name="Trends Parasitol.">
        <title>The Anopheles gambiae genome: an update.</title>
        <authorList>
            <person name="Mongin E."/>
            <person name="Louis C."/>
            <person name="Holt R.A."/>
            <person name="Birney E."/>
            <person name="Collins F.H."/>
        </authorList>
    </citation>
    <scope>NUCLEOTIDE SEQUENCE [LARGE SCALE GENOMIC DNA]</scope>
    <source>
        <strain evidence="2 3">PEST</strain>
    </source>
</reference>
<evidence type="ECO:0000256" key="1">
    <source>
        <dbReference type="SAM" id="MobiDB-lite"/>
    </source>
</evidence>
<sequence length="66" mass="7583">MCVCAGARKCKCTSVSRTANVPATIKILFFKQPIYNLPNTCAQQARKQAKHHHHHHPRRENERCSE</sequence>
<reference evidence="2 3" key="1">
    <citation type="journal article" date="2002" name="Science">
        <title>The genome sequence of the malaria mosquito Anopheles gambiae.</title>
        <authorList>
            <person name="Holt R.A."/>
            <person name="Subramanian G.M."/>
            <person name="Halpern A."/>
            <person name="Sutton G.G."/>
            <person name="Charlab R."/>
            <person name="Nusskern D.R."/>
            <person name="Wincker P."/>
            <person name="Clark A.G."/>
            <person name="Ribeiro J.M."/>
            <person name="Wides R."/>
            <person name="Salzberg S.L."/>
            <person name="Loftus B."/>
            <person name="Yandell M."/>
            <person name="Majoros W.H."/>
            <person name="Rusch D.B."/>
            <person name="Lai Z."/>
            <person name="Kraft C.L."/>
            <person name="Abril J.F."/>
            <person name="Anthouard V."/>
            <person name="Arensburger P."/>
            <person name="Atkinson P.W."/>
            <person name="Baden H."/>
            <person name="de Berardinis V."/>
            <person name="Baldwin D."/>
            <person name="Benes V."/>
            <person name="Biedler J."/>
            <person name="Blass C."/>
            <person name="Bolanos R."/>
            <person name="Boscus D."/>
            <person name="Barnstead M."/>
            <person name="Cai S."/>
            <person name="Center A."/>
            <person name="Chaturverdi K."/>
            <person name="Christophides G.K."/>
            <person name="Chrystal M.A."/>
            <person name="Clamp M."/>
            <person name="Cravchik A."/>
            <person name="Curwen V."/>
            <person name="Dana A."/>
            <person name="Delcher A."/>
            <person name="Dew I."/>
            <person name="Evans C.A."/>
            <person name="Flanigan M."/>
            <person name="Grundschober-Freimoser A."/>
            <person name="Friedli L."/>
            <person name="Gu Z."/>
            <person name="Guan P."/>
            <person name="Guigo R."/>
            <person name="Hillenmeyer M.E."/>
            <person name="Hladun S.L."/>
            <person name="Hogan J.R."/>
            <person name="Hong Y.S."/>
            <person name="Hoover J."/>
            <person name="Jaillon O."/>
            <person name="Ke Z."/>
            <person name="Kodira C."/>
            <person name="Kokoza E."/>
            <person name="Koutsos A."/>
            <person name="Letunic I."/>
            <person name="Levitsky A."/>
            <person name="Liang Y."/>
            <person name="Lin J.J."/>
            <person name="Lobo N.F."/>
            <person name="Lopez J.R."/>
            <person name="Malek J.A."/>
            <person name="McIntosh T.C."/>
            <person name="Meister S."/>
            <person name="Miller J."/>
            <person name="Mobarry C."/>
            <person name="Mongin E."/>
            <person name="Murphy S.D."/>
            <person name="O'Brochta D.A."/>
            <person name="Pfannkoch C."/>
            <person name="Qi R."/>
            <person name="Regier M.A."/>
            <person name="Remington K."/>
            <person name="Shao H."/>
            <person name="Sharakhova M.V."/>
            <person name="Sitter C.D."/>
            <person name="Shetty J."/>
            <person name="Smith T.J."/>
            <person name="Strong R."/>
            <person name="Sun J."/>
            <person name="Thomasova D."/>
            <person name="Ton L.Q."/>
            <person name="Topalis P."/>
            <person name="Tu Z."/>
            <person name="Unger M.F."/>
            <person name="Walenz B."/>
            <person name="Wang A."/>
            <person name="Wang J."/>
            <person name="Wang M."/>
            <person name="Wang X."/>
            <person name="Woodford K.J."/>
            <person name="Wortman J.R."/>
            <person name="Wu M."/>
            <person name="Yao A."/>
            <person name="Zdobnov E.M."/>
            <person name="Zhang H."/>
            <person name="Zhao Q."/>
            <person name="Zhao S."/>
            <person name="Zhu S.C."/>
            <person name="Zhimulev I."/>
            <person name="Coluzzi M."/>
            <person name="della Torre A."/>
            <person name="Roth C.W."/>
            <person name="Louis C."/>
            <person name="Kalush F."/>
            <person name="Mural R.J."/>
            <person name="Myers E.W."/>
            <person name="Adams M.D."/>
            <person name="Smith H.O."/>
            <person name="Broder S."/>
            <person name="Gardner M.J."/>
            <person name="Fraser C.M."/>
            <person name="Birney E."/>
            <person name="Bork P."/>
            <person name="Brey P.T."/>
            <person name="Venter J.C."/>
            <person name="Weissenbach J."/>
            <person name="Kafatos F.C."/>
            <person name="Collins F.H."/>
            <person name="Hoffman S.L."/>
        </authorList>
    </citation>
    <scope>NUCLEOTIDE SEQUENCE [LARGE SCALE GENOMIC DNA]</scope>
    <source>
        <strain evidence="2 3">PEST</strain>
    </source>
</reference>
<dbReference type="InParanoid" id="A0A453YZY4"/>
<organism evidence="2 3">
    <name type="scientific">Anopheles gambiae</name>
    <name type="common">African malaria mosquito</name>
    <dbReference type="NCBI Taxonomy" id="7165"/>
    <lineage>
        <taxon>Eukaryota</taxon>
        <taxon>Metazoa</taxon>
        <taxon>Ecdysozoa</taxon>
        <taxon>Arthropoda</taxon>
        <taxon>Hexapoda</taxon>
        <taxon>Insecta</taxon>
        <taxon>Pterygota</taxon>
        <taxon>Neoptera</taxon>
        <taxon>Endopterygota</taxon>
        <taxon>Diptera</taxon>
        <taxon>Nematocera</taxon>
        <taxon>Culicoidea</taxon>
        <taxon>Culicidae</taxon>
        <taxon>Anophelinae</taxon>
        <taxon>Anopheles</taxon>
    </lineage>
</organism>
<feature type="compositionally biased region" description="Basic residues" evidence="1">
    <location>
        <begin position="47"/>
        <end position="58"/>
    </location>
</feature>
<dbReference type="EnsemblMetazoa" id="AGAP029436-RA">
    <property type="protein sequence ID" value="AGAP029436-PA"/>
    <property type="gene ID" value="AGAP029436"/>
</dbReference>
<keyword evidence="3" id="KW-1185">Reference proteome</keyword>
<dbReference type="EMBL" id="AAAB01008846">
    <property type="status" value="NOT_ANNOTATED_CDS"/>
    <property type="molecule type" value="Genomic_DNA"/>
</dbReference>
<feature type="region of interest" description="Disordered" evidence="1">
    <location>
        <begin position="42"/>
        <end position="66"/>
    </location>
</feature>
<dbReference type="VEuPathDB" id="VectorBase:AGAP029436"/>
<reference evidence="2" key="3">
    <citation type="submission" date="2020-05" db="UniProtKB">
        <authorList>
            <consortium name="EnsemblMetazoa"/>
        </authorList>
    </citation>
    <scope>IDENTIFICATION</scope>
    <source>
        <strain evidence="2">PEST</strain>
    </source>
</reference>
<evidence type="ECO:0000313" key="2">
    <source>
        <dbReference type="EnsemblMetazoa" id="AGAP029436-PA"/>
    </source>
</evidence>
<proteinExistence type="predicted"/>
<evidence type="ECO:0000313" key="3">
    <source>
        <dbReference type="Proteomes" id="UP000007062"/>
    </source>
</evidence>
<accession>A0A453YZY4</accession>
<dbReference type="AlphaFoldDB" id="A0A453YZY4"/>